<dbReference type="GO" id="GO:0019829">
    <property type="term" value="F:ATPase-coupled monoatomic cation transmembrane transporter activity"/>
    <property type="evidence" value="ECO:0007669"/>
    <property type="project" value="InterPro"/>
</dbReference>
<gene>
    <name evidence="13" type="ORF">B0I28_113117</name>
</gene>
<dbReference type="PROSITE" id="PS00154">
    <property type="entry name" value="ATPASE_E1_E2"/>
    <property type="match status" value="1"/>
</dbReference>
<dbReference type="InterPro" id="IPR051949">
    <property type="entry name" value="Cation_Transport_ATPase"/>
</dbReference>
<dbReference type="SFLD" id="SFLDF00027">
    <property type="entry name" value="p-type_atpase"/>
    <property type="match status" value="1"/>
</dbReference>
<sequence>MMRMFASMFRLPDVRWAALALACFGVGAAAQFAGAPAWAWLPAYLACYLAGGWGPAWEGISALAKPRFEVDLLMVIAAVAAAAIGQWFDGALLIVIFATSGALEAVLTERTADSVRSLLEHAPDRAVRLSDGREETVDAADLAPGDTVLIRPGDRVPADGTVTAGESEVDESTLTGEALPGRKAVGAQVLAGTVNGTGALEVCVDRASADSVLARVARQVEEASEAKSKTQLTIERVEQPYSLIVVAATLALLAIPLLTGAAFESTLLRAMTFMIVASPCAIVLATMPPLLAAVALAGRRGVLVKSALMIERLAEVDQAAFDKTGTLTNGRPRIERIEVLGSAIDGAVDGDGDGGRSAIDGDASAGDARLRRLVAAAEARSEHPLGRVLAAIGDANGATDFQAVPGRGVRARVDGADVQVGHPVLLDDAEDDPAARRLVAELESQGLTVAVAVADKRPIGVIGLTDTVRPEAAQAVAALEARLGSSARLLTGDHPAAARRVGAAVGIDRVDATLLPGDKADRLAGTRTLYCGDGINDAPALAASHVGVAMGGTASDLALQSADVVLVGQRLTALPAAVDLARKAKRVATANLVFAAAVIAVLATWDLVGDLPLVLGVAGHELSTVIVGLNGLRLLSGRHWKETRV</sequence>
<keyword evidence="10 11" id="KW-0472">Membrane</keyword>
<dbReference type="InterPro" id="IPR008250">
    <property type="entry name" value="ATPase_P-typ_transduc_dom_A_sf"/>
</dbReference>
<dbReference type="InterPro" id="IPR027256">
    <property type="entry name" value="P-typ_ATPase_IB"/>
</dbReference>
<evidence type="ECO:0000256" key="2">
    <source>
        <dbReference type="ARBA" id="ARBA00006024"/>
    </source>
</evidence>
<keyword evidence="8" id="KW-1278">Translocase</keyword>
<comment type="subcellular location">
    <subcellularLocation>
        <location evidence="1">Cell membrane</location>
        <topology evidence="1">Multi-pass membrane protein</topology>
    </subcellularLocation>
</comment>
<keyword evidence="11" id="KW-1003">Cell membrane</keyword>
<dbReference type="GO" id="GO:0005886">
    <property type="term" value="C:plasma membrane"/>
    <property type="evidence" value="ECO:0007669"/>
    <property type="project" value="UniProtKB-SubCell"/>
</dbReference>
<evidence type="ECO:0000256" key="9">
    <source>
        <dbReference type="ARBA" id="ARBA00022989"/>
    </source>
</evidence>
<comment type="caution">
    <text evidence="13">The sequence shown here is derived from an EMBL/GenBank/DDBJ whole genome shotgun (WGS) entry which is preliminary data.</text>
</comment>
<dbReference type="AlphaFoldDB" id="A0A2T0UB17"/>
<feature type="domain" description="P-type ATPase A" evidence="12">
    <location>
        <begin position="121"/>
        <end position="221"/>
    </location>
</feature>
<dbReference type="InterPro" id="IPR036412">
    <property type="entry name" value="HAD-like_sf"/>
</dbReference>
<dbReference type="Pfam" id="PF00702">
    <property type="entry name" value="Hydrolase"/>
    <property type="match status" value="1"/>
</dbReference>
<dbReference type="InterPro" id="IPR018303">
    <property type="entry name" value="ATPase_P-typ_P_site"/>
</dbReference>
<keyword evidence="9 11" id="KW-1133">Transmembrane helix</keyword>
<dbReference type="Gene3D" id="3.40.1110.10">
    <property type="entry name" value="Calcium-transporting ATPase, cytoplasmic domain N"/>
    <property type="match status" value="1"/>
</dbReference>
<dbReference type="NCBIfam" id="TIGR01494">
    <property type="entry name" value="ATPase_P-type"/>
    <property type="match status" value="2"/>
</dbReference>
<evidence type="ECO:0000256" key="11">
    <source>
        <dbReference type="RuleBase" id="RU362081"/>
    </source>
</evidence>
<protein>
    <submittedName>
        <fullName evidence="13">P-type E1-E2 ATPase/heavy metal translocating P-type ATPase</fullName>
    </submittedName>
</protein>
<dbReference type="SUPFAM" id="SSF81665">
    <property type="entry name" value="Calcium ATPase, transmembrane domain M"/>
    <property type="match status" value="1"/>
</dbReference>
<dbReference type="GO" id="GO:0046872">
    <property type="term" value="F:metal ion binding"/>
    <property type="evidence" value="ECO:0007669"/>
    <property type="project" value="UniProtKB-KW"/>
</dbReference>
<evidence type="ECO:0000256" key="7">
    <source>
        <dbReference type="ARBA" id="ARBA00022842"/>
    </source>
</evidence>
<keyword evidence="5 11" id="KW-0547">Nucleotide-binding</keyword>
<keyword evidence="4 11" id="KW-0479">Metal-binding</keyword>
<dbReference type="Gene3D" id="3.40.50.1000">
    <property type="entry name" value="HAD superfamily/HAD-like"/>
    <property type="match status" value="1"/>
</dbReference>
<name>A0A2T0UB17_9ACTN</name>
<evidence type="ECO:0000256" key="4">
    <source>
        <dbReference type="ARBA" id="ARBA00022723"/>
    </source>
</evidence>
<evidence type="ECO:0000256" key="6">
    <source>
        <dbReference type="ARBA" id="ARBA00022840"/>
    </source>
</evidence>
<keyword evidence="7" id="KW-0460">Magnesium</keyword>
<feature type="transmembrane region" description="Helical" evidence="11">
    <location>
        <begin position="587"/>
        <end position="605"/>
    </location>
</feature>
<organism evidence="13 14">
    <name type="scientific">Glycomyces artemisiae</name>
    <dbReference type="NCBI Taxonomy" id="1076443"/>
    <lineage>
        <taxon>Bacteria</taxon>
        <taxon>Bacillati</taxon>
        <taxon>Actinomycetota</taxon>
        <taxon>Actinomycetes</taxon>
        <taxon>Glycomycetales</taxon>
        <taxon>Glycomycetaceae</taxon>
        <taxon>Glycomyces</taxon>
    </lineage>
</organism>
<dbReference type="InterPro" id="IPR023298">
    <property type="entry name" value="ATPase_P-typ_TM_dom_sf"/>
</dbReference>
<dbReference type="InterPro" id="IPR059000">
    <property type="entry name" value="ATPase_P-type_domA"/>
</dbReference>
<dbReference type="InterPro" id="IPR023214">
    <property type="entry name" value="HAD_sf"/>
</dbReference>
<feature type="transmembrane region" description="Helical" evidence="11">
    <location>
        <begin position="275"/>
        <end position="297"/>
    </location>
</feature>
<reference evidence="13 14" key="1">
    <citation type="submission" date="2018-03" db="EMBL/GenBank/DDBJ databases">
        <title>Genomic Encyclopedia of Type Strains, Phase III (KMG-III): the genomes of soil and plant-associated and newly described type strains.</title>
        <authorList>
            <person name="Whitman W."/>
        </authorList>
    </citation>
    <scope>NUCLEOTIDE SEQUENCE [LARGE SCALE GENOMIC DNA]</scope>
    <source>
        <strain evidence="13 14">CGMCC 4.7067</strain>
    </source>
</reference>
<accession>A0A2T0UB17</accession>
<dbReference type="GO" id="GO:0005524">
    <property type="term" value="F:ATP binding"/>
    <property type="evidence" value="ECO:0007669"/>
    <property type="project" value="UniProtKB-UniRule"/>
</dbReference>
<evidence type="ECO:0000313" key="13">
    <source>
        <dbReference type="EMBL" id="PRY55007.1"/>
    </source>
</evidence>
<dbReference type="PRINTS" id="PR00119">
    <property type="entry name" value="CATATPASE"/>
</dbReference>
<dbReference type="Proteomes" id="UP000238176">
    <property type="component" value="Unassembled WGS sequence"/>
</dbReference>
<dbReference type="InterPro" id="IPR001757">
    <property type="entry name" value="P_typ_ATPase"/>
</dbReference>
<evidence type="ECO:0000313" key="14">
    <source>
        <dbReference type="Proteomes" id="UP000238176"/>
    </source>
</evidence>
<keyword evidence="14" id="KW-1185">Reference proteome</keyword>
<comment type="similarity">
    <text evidence="2 11">Belongs to the cation transport ATPase (P-type) (TC 3.A.3) family. Type IB subfamily.</text>
</comment>
<feature type="transmembrane region" description="Helical" evidence="11">
    <location>
        <begin position="611"/>
        <end position="635"/>
    </location>
</feature>
<dbReference type="SFLD" id="SFLDS00003">
    <property type="entry name" value="Haloacid_Dehalogenase"/>
    <property type="match status" value="1"/>
</dbReference>
<feature type="transmembrane region" description="Helical" evidence="11">
    <location>
        <begin position="241"/>
        <end position="263"/>
    </location>
</feature>
<keyword evidence="3 11" id="KW-0812">Transmembrane</keyword>
<evidence type="ECO:0000256" key="1">
    <source>
        <dbReference type="ARBA" id="ARBA00004651"/>
    </source>
</evidence>
<dbReference type="SUPFAM" id="SSF81653">
    <property type="entry name" value="Calcium ATPase, transduction domain A"/>
    <property type="match status" value="1"/>
</dbReference>
<evidence type="ECO:0000256" key="8">
    <source>
        <dbReference type="ARBA" id="ARBA00022967"/>
    </source>
</evidence>
<dbReference type="SFLD" id="SFLDG00002">
    <property type="entry name" value="C1.7:_P-type_atpase_like"/>
    <property type="match status" value="1"/>
</dbReference>
<dbReference type="Pfam" id="PF00122">
    <property type="entry name" value="E1-E2_ATPase"/>
    <property type="match status" value="1"/>
</dbReference>
<dbReference type="GO" id="GO:0016887">
    <property type="term" value="F:ATP hydrolysis activity"/>
    <property type="evidence" value="ECO:0007669"/>
    <property type="project" value="InterPro"/>
</dbReference>
<dbReference type="EMBL" id="PVTJ01000013">
    <property type="protein sequence ID" value="PRY55007.1"/>
    <property type="molecule type" value="Genomic_DNA"/>
</dbReference>
<dbReference type="PANTHER" id="PTHR43079:SF1">
    <property type="entry name" value="CADMIUM_ZINC-TRANSPORTING ATPASE HMA1, CHLOROPLASTIC-RELATED"/>
    <property type="match status" value="1"/>
</dbReference>
<dbReference type="InterPro" id="IPR044492">
    <property type="entry name" value="P_typ_ATPase_HD_dom"/>
</dbReference>
<evidence type="ECO:0000256" key="5">
    <source>
        <dbReference type="ARBA" id="ARBA00022741"/>
    </source>
</evidence>
<dbReference type="Gene3D" id="2.70.150.10">
    <property type="entry name" value="Calcium-transporting ATPase, cytoplasmic transduction domain A"/>
    <property type="match status" value="1"/>
</dbReference>
<proteinExistence type="inferred from homology"/>
<dbReference type="FunFam" id="2.70.150.10:FF:000002">
    <property type="entry name" value="Copper-transporting ATPase 1, putative"/>
    <property type="match status" value="1"/>
</dbReference>
<evidence type="ECO:0000259" key="12">
    <source>
        <dbReference type="Pfam" id="PF00122"/>
    </source>
</evidence>
<keyword evidence="6 11" id="KW-0067">ATP-binding</keyword>
<dbReference type="NCBIfam" id="TIGR01525">
    <property type="entry name" value="ATPase-IB_hvy"/>
    <property type="match status" value="1"/>
</dbReference>
<dbReference type="InterPro" id="IPR023299">
    <property type="entry name" value="ATPase_P-typ_cyto_dom_N"/>
</dbReference>
<dbReference type="SUPFAM" id="SSF56784">
    <property type="entry name" value="HAD-like"/>
    <property type="match status" value="1"/>
</dbReference>
<dbReference type="PANTHER" id="PTHR43079">
    <property type="entry name" value="PROBABLE CADMIUM/ZINC-TRANSPORTING ATPASE HMA1"/>
    <property type="match status" value="1"/>
</dbReference>
<evidence type="ECO:0000256" key="10">
    <source>
        <dbReference type="ARBA" id="ARBA00023136"/>
    </source>
</evidence>
<evidence type="ECO:0000256" key="3">
    <source>
        <dbReference type="ARBA" id="ARBA00022692"/>
    </source>
</evidence>